<dbReference type="RefSeq" id="WP_010767414.1">
    <property type="nucleotide sequence ID" value="NZ_ASWE01000002.1"/>
</dbReference>
<dbReference type="eggNOG" id="COG1309">
    <property type="taxonomic scope" value="Bacteria"/>
</dbReference>
<dbReference type="OrthoDB" id="2193387at2"/>
<evidence type="ECO:0000313" key="4">
    <source>
        <dbReference type="EMBL" id="EOL46621.1"/>
    </source>
</evidence>
<dbReference type="GO" id="GO:0003677">
    <property type="term" value="F:DNA binding"/>
    <property type="evidence" value="ECO:0007669"/>
    <property type="project" value="UniProtKB-UniRule"/>
</dbReference>
<dbReference type="InterPro" id="IPR001647">
    <property type="entry name" value="HTH_TetR"/>
</dbReference>
<dbReference type="Gene3D" id="1.10.357.10">
    <property type="entry name" value="Tetracycline Repressor, domain 2"/>
    <property type="match status" value="1"/>
</dbReference>
<evidence type="ECO:0000313" key="5">
    <source>
        <dbReference type="Proteomes" id="UP000013785"/>
    </source>
</evidence>
<feature type="domain" description="HTH tetR-type" evidence="3">
    <location>
        <begin position="5"/>
        <end position="65"/>
    </location>
</feature>
<dbReference type="AlphaFoldDB" id="R3WFI9"/>
<dbReference type="SUPFAM" id="SSF46689">
    <property type="entry name" value="Homeodomain-like"/>
    <property type="match status" value="1"/>
</dbReference>
<feature type="DNA-binding region" description="H-T-H motif" evidence="2">
    <location>
        <begin position="28"/>
        <end position="47"/>
    </location>
</feature>
<protein>
    <recommendedName>
        <fullName evidence="3">HTH tetR-type domain-containing protein</fullName>
    </recommendedName>
</protein>
<dbReference type="HOGENOM" id="CLU_100170_2_0_9"/>
<evidence type="ECO:0000259" key="3">
    <source>
        <dbReference type="PROSITE" id="PS50977"/>
    </source>
</evidence>
<name>R3WFI9_9ENTE</name>
<sequence>MRTKKYEKPFILKGAYQLAKRNGFSSLAARHVARELSISTQPIYLEFGNMENLRIELIDYVFKEVRAKYFSVNISIEEFIKNVLLFVNTEEELYLSLLTEKGVNNQFTNYLYEIFCENKEVQECYREEKFFMFRLIISLADTSRGEQTQLSNEKIREREIKKIIQLYLKNRLPN</sequence>
<accession>R3WFI9</accession>
<dbReference type="EMBL" id="AJAT01000010">
    <property type="protein sequence ID" value="EOL46621.1"/>
    <property type="molecule type" value="Genomic_DNA"/>
</dbReference>
<evidence type="ECO:0000256" key="2">
    <source>
        <dbReference type="PROSITE-ProRule" id="PRU00335"/>
    </source>
</evidence>
<organism evidence="4 5">
    <name type="scientific">Enterococcus phoeniculicola ATCC BAA-412</name>
    <dbReference type="NCBI Taxonomy" id="1158610"/>
    <lineage>
        <taxon>Bacteria</taxon>
        <taxon>Bacillati</taxon>
        <taxon>Bacillota</taxon>
        <taxon>Bacilli</taxon>
        <taxon>Lactobacillales</taxon>
        <taxon>Enterococcaceae</taxon>
        <taxon>Enterococcus</taxon>
    </lineage>
</organism>
<reference evidence="4 5" key="1">
    <citation type="submission" date="2013-02" db="EMBL/GenBank/DDBJ databases">
        <title>The Genome Sequence of Enterococcus phoeniculicola BAA-412.</title>
        <authorList>
            <consortium name="The Broad Institute Genome Sequencing Platform"/>
            <consortium name="The Broad Institute Genome Sequencing Center for Infectious Disease"/>
            <person name="Earl A.M."/>
            <person name="Gilmore M.S."/>
            <person name="Lebreton F."/>
            <person name="Walker B."/>
            <person name="Young S.K."/>
            <person name="Zeng Q."/>
            <person name="Gargeya S."/>
            <person name="Fitzgerald M."/>
            <person name="Haas B."/>
            <person name="Abouelleil A."/>
            <person name="Alvarado L."/>
            <person name="Arachchi H.M."/>
            <person name="Berlin A.M."/>
            <person name="Chapman S.B."/>
            <person name="Dewar J."/>
            <person name="Goldberg J."/>
            <person name="Griggs A."/>
            <person name="Gujja S."/>
            <person name="Hansen M."/>
            <person name="Howarth C."/>
            <person name="Imamovic A."/>
            <person name="Larimer J."/>
            <person name="McCowan C."/>
            <person name="Murphy C."/>
            <person name="Neiman D."/>
            <person name="Pearson M."/>
            <person name="Priest M."/>
            <person name="Roberts A."/>
            <person name="Saif S."/>
            <person name="Shea T."/>
            <person name="Sisk P."/>
            <person name="Sykes S."/>
            <person name="Wortman J."/>
            <person name="Nusbaum C."/>
            <person name="Birren B."/>
        </authorList>
    </citation>
    <scope>NUCLEOTIDE SEQUENCE [LARGE SCALE GENOMIC DNA]</scope>
    <source>
        <strain evidence="4 5">ATCC BAA-412</strain>
    </source>
</reference>
<dbReference type="PROSITE" id="PS50977">
    <property type="entry name" value="HTH_TETR_2"/>
    <property type="match status" value="1"/>
</dbReference>
<proteinExistence type="predicted"/>
<dbReference type="InterPro" id="IPR009057">
    <property type="entry name" value="Homeodomain-like_sf"/>
</dbReference>
<comment type="caution">
    <text evidence="4">The sequence shown here is derived from an EMBL/GenBank/DDBJ whole genome shotgun (WGS) entry which is preliminary data.</text>
</comment>
<dbReference type="STRING" id="154621.RV11_GL001759"/>
<dbReference type="Proteomes" id="UP000013785">
    <property type="component" value="Unassembled WGS sequence"/>
</dbReference>
<dbReference type="PATRIC" id="fig|1158610.3.peg.717"/>
<dbReference type="Pfam" id="PF00440">
    <property type="entry name" value="TetR_N"/>
    <property type="match status" value="1"/>
</dbReference>
<keyword evidence="5" id="KW-1185">Reference proteome</keyword>
<gene>
    <name evidence="4" type="ORF">UC3_00741</name>
</gene>
<evidence type="ECO:0000256" key="1">
    <source>
        <dbReference type="ARBA" id="ARBA00023125"/>
    </source>
</evidence>
<keyword evidence="1 2" id="KW-0238">DNA-binding</keyword>